<gene>
    <name evidence="1" type="ORF">DERP_002235</name>
</gene>
<evidence type="ECO:0000313" key="2">
    <source>
        <dbReference type="Proteomes" id="UP000887458"/>
    </source>
</evidence>
<evidence type="ECO:0000313" key="1">
    <source>
        <dbReference type="EMBL" id="KAH9421945.1"/>
    </source>
</evidence>
<comment type="caution">
    <text evidence="1">The sequence shown here is derived from an EMBL/GenBank/DDBJ whole genome shotgun (WGS) entry which is preliminary data.</text>
</comment>
<sequence length="69" mass="8039">MHSDRPVISTIHQPYLESTIKLSRRSNADVALYDSWKLLYDCLTVTLSSSIHLRVLRSIYTKRYILDQG</sequence>
<proteinExistence type="predicted"/>
<reference evidence="1 2" key="1">
    <citation type="journal article" date="2018" name="J. Allergy Clin. Immunol.">
        <title>High-quality assembly of Dermatophagoides pteronyssinus genome and transcriptome reveals a wide range of novel allergens.</title>
        <authorList>
            <person name="Liu X.Y."/>
            <person name="Yang K.Y."/>
            <person name="Wang M.Q."/>
            <person name="Kwok J.S."/>
            <person name="Zeng X."/>
            <person name="Yang Z."/>
            <person name="Xiao X.J."/>
            <person name="Lau C.P."/>
            <person name="Li Y."/>
            <person name="Huang Z.M."/>
            <person name="Ba J.G."/>
            <person name="Yim A.K."/>
            <person name="Ouyang C.Y."/>
            <person name="Ngai S.M."/>
            <person name="Chan T.F."/>
            <person name="Leung E.L."/>
            <person name="Liu L."/>
            <person name="Liu Z.G."/>
            <person name="Tsui S.K."/>
        </authorList>
    </citation>
    <scope>NUCLEOTIDE SEQUENCE [LARGE SCALE GENOMIC DNA]</scope>
    <source>
        <strain evidence="1">Derp</strain>
    </source>
</reference>
<protein>
    <submittedName>
        <fullName evidence="1">Uncharacterized protein</fullName>
    </submittedName>
</protein>
<dbReference type="Proteomes" id="UP000887458">
    <property type="component" value="Unassembled WGS sequence"/>
</dbReference>
<keyword evidence="2" id="KW-1185">Reference proteome</keyword>
<name>A0ABQ8JHT5_DERPT</name>
<organism evidence="1 2">
    <name type="scientific">Dermatophagoides pteronyssinus</name>
    <name type="common">European house dust mite</name>
    <dbReference type="NCBI Taxonomy" id="6956"/>
    <lineage>
        <taxon>Eukaryota</taxon>
        <taxon>Metazoa</taxon>
        <taxon>Ecdysozoa</taxon>
        <taxon>Arthropoda</taxon>
        <taxon>Chelicerata</taxon>
        <taxon>Arachnida</taxon>
        <taxon>Acari</taxon>
        <taxon>Acariformes</taxon>
        <taxon>Sarcoptiformes</taxon>
        <taxon>Astigmata</taxon>
        <taxon>Psoroptidia</taxon>
        <taxon>Analgoidea</taxon>
        <taxon>Pyroglyphidae</taxon>
        <taxon>Dermatophagoidinae</taxon>
        <taxon>Dermatophagoides</taxon>
    </lineage>
</organism>
<accession>A0ABQ8JHT5</accession>
<reference evidence="1 2" key="2">
    <citation type="journal article" date="2022" name="Mol. Biol. Evol.">
        <title>Comparative Genomics Reveals Insights into the Divergent Evolution of Astigmatic Mites and Household Pest Adaptations.</title>
        <authorList>
            <person name="Xiong Q."/>
            <person name="Wan A.T."/>
            <person name="Liu X."/>
            <person name="Fung C.S."/>
            <person name="Xiao X."/>
            <person name="Malainual N."/>
            <person name="Hou J."/>
            <person name="Wang L."/>
            <person name="Wang M."/>
            <person name="Yang K.Y."/>
            <person name="Cui Y."/>
            <person name="Leung E.L."/>
            <person name="Nong W."/>
            <person name="Shin S.K."/>
            <person name="Au S.W."/>
            <person name="Jeong K.Y."/>
            <person name="Chew F.T."/>
            <person name="Hui J.H."/>
            <person name="Leung T.F."/>
            <person name="Tungtrongchitr A."/>
            <person name="Zhong N."/>
            <person name="Liu Z."/>
            <person name="Tsui S.K."/>
        </authorList>
    </citation>
    <scope>NUCLEOTIDE SEQUENCE [LARGE SCALE GENOMIC DNA]</scope>
    <source>
        <strain evidence="1">Derp</strain>
    </source>
</reference>
<dbReference type="EMBL" id="NJHN03000037">
    <property type="protein sequence ID" value="KAH9421945.1"/>
    <property type="molecule type" value="Genomic_DNA"/>
</dbReference>